<evidence type="ECO:0000313" key="2">
    <source>
        <dbReference type="EMBL" id="MSS17550.1"/>
    </source>
</evidence>
<feature type="chain" id="PRO_5026951195" evidence="1">
    <location>
        <begin position="20"/>
        <end position="548"/>
    </location>
</feature>
<dbReference type="AlphaFoldDB" id="A0A6L5XB09"/>
<organism evidence="2 3">
    <name type="scientific">Sodaliphilus pleomorphus</name>
    <dbReference type="NCBI Taxonomy" id="2606626"/>
    <lineage>
        <taxon>Bacteria</taxon>
        <taxon>Pseudomonadati</taxon>
        <taxon>Bacteroidota</taxon>
        <taxon>Bacteroidia</taxon>
        <taxon>Bacteroidales</taxon>
        <taxon>Muribaculaceae</taxon>
        <taxon>Sodaliphilus</taxon>
    </lineage>
</organism>
<comment type="caution">
    <text evidence="2">The sequence shown here is derived from an EMBL/GenBank/DDBJ whole genome shotgun (WGS) entry which is preliminary data.</text>
</comment>
<keyword evidence="1" id="KW-0732">Signal</keyword>
<protein>
    <submittedName>
        <fullName evidence="2">Leucine-rich repeat domain-containing protein</fullName>
    </submittedName>
</protein>
<sequence>MKNSLLLITLGLFASVGFSQTTTINVTSPGTLATLVGDQKNVITDLTVTGSLNGDDIIVLREMAGITKSGAPSQGKMSNLDMSGASIVPGGAAYMYDYSTYAQFYTKQDTLNTNTFFNCPALQTVTLPASLKAVEKRVFSVCGNLKSINVPASNTSLKSIDGVLYSTVDRKLLRYPTAHLGETFTIPGDVEIVGYEAFADCLNLLSIVVPEGVTTIEGVAFTFCKKIAAMDIPASVTSIASSAFNYCTGLTDVNVAEGNTVYKSENGVLFNKAMTEILRFPMARSGAYVIPSTVTTVGEYAFDMSSKVTSITMPENLEKIGKYGFYSCSKVTEIHLPNTVNFIGNGAFGFCSALKVLELPDALTEIGDWCFSGCKALPNVVLPATLVKYGEGAFSDCYALTSIAVPEGTTVIPASFCSGSKALANVSLPSTVTNIGQYAFFSCSGMKTLYCYAVQPPQCGFFPFYYVDKAACTLYVPKASVDAYKADNVFKEFNIIEGIEPSGIVGPQVDEVVPVAVYTLDGRVAPANYSGVVIQVMSNGTTRKVLVK</sequence>
<dbReference type="Pfam" id="PF13306">
    <property type="entry name" value="LRR_5"/>
    <property type="match status" value="3"/>
</dbReference>
<dbReference type="InterPro" id="IPR053139">
    <property type="entry name" value="Surface_bspA-like"/>
</dbReference>
<accession>A0A6L5XB09</accession>
<dbReference type="SUPFAM" id="SSF52058">
    <property type="entry name" value="L domain-like"/>
    <property type="match status" value="2"/>
</dbReference>
<dbReference type="PANTHER" id="PTHR45661:SF3">
    <property type="entry name" value="IG-LIKE DOMAIN-CONTAINING PROTEIN"/>
    <property type="match status" value="1"/>
</dbReference>
<dbReference type="RefSeq" id="WP_154328609.1">
    <property type="nucleotide sequence ID" value="NZ_CP045696.1"/>
</dbReference>
<keyword evidence="3" id="KW-1185">Reference proteome</keyword>
<dbReference type="InterPro" id="IPR032675">
    <property type="entry name" value="LRR_dom_sf"/>
</dbReference>
<dbReference type="Gene3D" id="3.80.10.10">
    <property type="entry name" value="Ribonuclease Inhibitor"/>
    <property type="match status" value="3"/>
</dbReference>
<evidence type="ECO:0000256" key="1">
    <source>
        <dbReference type="SAM" id="SignalP"/>
    </source>
</evidence>
<gene>
    <name evidence="2" type="ORF">FYJ29_07245</name>
</gene>
<evidence type="ECO:0000313" key="3">
    <source>
        <dbReference type="Proteomes" id="UP000483362"/>
    </source>
</evidence>
<reference evidence="2 3" key="1">
    <citation type="submission" date="2019-08" db="EMBL/GenBank/DDBJ databases">
        <title>In-depth cultivation of the pig gut microbiome towards novel bacterial diversity and tailored functional studies.</title>
        <authorList>
            <person name="Wylensek D."/>
            <person name="Hitch T.C.A."/>
            <person name="Clavel T."/>
        </authorList>
    </citation>
    <scope>NUCLEOTIDE SEQUENCE [LARGE SCALE GENOMIC DNA]</scope>
    <source>
        <strain evidence="2 3">Oil-RF-744-WCA-WT-10</strain>
    </source>
</reference>
<dbReference type="Proteomes" id="UP000483362">
    <property type="component" value="Unassembled WGS sequence"/>
</dbReference>
<proteinExistence type="predicted"/>
<dbReference type="EMBL" id="VULT01000009">
    <property type="protein sequence ID" value="MSS17550.1"/>
    <property type="molecule type" value="Genomic_DNA"/>
</dbReference>
<dbReference type="PANTHER" id="PTHR45661">
    <property type="entry name" value="SURFACE ANTIGEN"/>
    <property type="match status" value="1"/>
</dbReference>
<name>A0A6L5XB09_9BACT</name>
<feature type="signal peptide" evidence="1">
    <location>
        <begin position="1"/>
        <end position="19"/>
    </location>
</feature>
<dbReference type="InterPro" id="IPR026906">
    <property type="entry name" value="LRR_5"/>
</dbReference>